<comment type="caution">
    <text evidence="5">The sequence shown here is derived from an EMBL/GenBank/DDBJ whole genome shotgun (WGS) entry which is preliminary data.</text>
</comment>
<dbReference type="Pfam" id="PF00700">
    <property type="entry name" value="Flagellin_C"/>
    <property type="match status" value="1"/>
</dbReference>
<keyword evidence="5" id="KW-0966">Cell projection</keyword>
<comment type="similarity">
    <text evidence="2">Belongs to the bacterial flagellin family.</text>
</comment>
<feature type="domain" description="Flagellin C-terminal" evidence="4">
    <location>
        <begin position="204"/>
        <end position="283"/>
    </location>
</feature>
<organism evidence="5 6">
    <name type="scientific">Brevundimonas intermedia</name>
    <dbReference type="NCBI Taxonomy" id="74315"/>
    <lineage>
        <taxon>Bacteria</taxon>
        <taxon>Pseudomonadati</taxon>
        <taxon>Pseudomonadota</taxon>
        <taxon>Alphaproteobacteria</taxon>
        <taxon>Caulobacterales</taxon>
        <taxon>Caulobacteraceae</taxon>
        <taxon>Brevundimonas</taxon>
    </lineage>
</organism>
<keyword evidence="5" id="KW-0282">Flagellum</keyword>
<keyword evidence="3" id="KW-0975">Bacterial flagellum</keyword>
<dbReference type="Proteomes" id="UP001143509">
    <property type="component" value="Unassembled WGS sequence"/>
</dbReference>
<dbReference type="SUPFAM" id="SSF64518">
    <property type="entry name" value="Phase 1 flagellin"/>
    <property type="match status" value="1"/>
</dbReference>
<reference evidence="5" key="2">
    <citation type="submission" date="2023-01" db="EMBL/GenBank/DDBJ databases">
        <authorList>
            <person name="Sun Q."/>
            <person name="Evtushenko L."/>
        </authorList>
    </citation>
    <scope>NUCLEOTIDE SEQUENCE</scope>
    <source>
        <strain evidence="5">VKM B-1499</strain>
    </source>
</reference>
<evidence type="ECO:0000313" key="6">
    <source>
        <dbReference type="Proteomes" id="UP001143509"/>
    </source>
</evidence>
<evidence type="ECO:0000259" key="4">
    <source>
        <dbReference type="Pfam" id="PF00700"/>
    </source>
</evidence>
<comment type="subcellular location">
    <subcellularLocation>
        <location evidence="1">Bacterial flagellum</location>
    </subcellularLocation>
</comment>
<dbReference type="InterPro" id="IPR001492">
    <property type="entry name" value="Flagellin"/>
</dbReference>
<dbReference type="RefSeq" id="WP_271163621.1">
    <property type="nucleotide sequence ID" value="NZ_BSFD01000001.1"/>
</dbReference>
<sequence>MIGRVSTFSQTLYVLDRSLTSQARLADVQAQTASGLKSDTFGGYGAATSAITRHEGEIAAADVESASATSALNVVEQAYSALGSISDLTETILSSLATYGEDSATLASLAEGWLDDLESLLNTKYGDQALFAGDALDAQAVDMDAWDATDVDAYYSGGGSARAYTTSDGQVLSLSVTAADPALSGLIDTLKGLAAGTTSSADALDAVQAAASDIGVLRAALSSNGSRLERIAEQATARSDSLTTLVSTLKETDLAEAAILATQYETLLQTSYSTLNILISVKLSDYLR</sequence>
<proteinExistence type="inferred from homology"/>
<name>A0ABQ5T4E8_9CAUL</name>
<dbReference type="EMBL" id="BSFD01000001">
    <property type="protein sequence ID" value="GLK47236.1"/>
    <property type="molecule type" value="Genomic_DNA"/>
</dbReference>
<evidence type="ECO:0000256" key="2">
    <source>
        <dbReference type="ARBA" id="ARBA00005709"/>
    </source>
</evidence>
<dbReference type="PANTHER" id="PTHR42792">
    <property type="entry name" value="FLAGELLIN"/>
    <property type="match status" value="1"/>
</dbReference>
<keyword evidence="6" id="KW-1185">Reference proteome</keyword>
<dbReference type="PANTHER" id="PTHR42792:SF1">
    <property type="entry name" value="FLAGELLAR HOOK-ASSOCIATED PROTEIN 3"/>
    <property type="match status" value="1"/>
</dbReference>
<evidence type="ECO:0000256" key="1">
    <source>
        <dbReference type="ARBA" id="ARBA00004365"/>
    </source>
</evidence>
<dbReference type="Gene3D" id="1.20.1330.10">
    <property type="entry name" value="f41 fragment of flagellin, N-terminal domain"/>
    <property type="match status" value="1"/>
</dbReference>
<accession>A0ABQ5T4E8</accession>
<reference evidence="5" key="1">
    <citation type="journal article" date="2014" name="Int. J. Syst. Evol. Microbiol.">
        <title>Complete genome of a new Firmicutes species belonging to the dominant human colonic microbiota ('Ruminococcus bicirculans') reveals two chromosomes and a selective capacity to utilize plant glucans.</title>
        <authorList>
            <consortium name="NISC Comparative Sequencing Program"/>
            <person name="Wegmann U."/>
            <person name="Louis P."/>
            <person name="Goesmann A."/>
            <person name="Henrissat B."/>
            <person name="Duncan S.H."/>
            <person name="Flint H.J."/>
        </authorList>
    </citation>
    <scope>NUCLEOTIDE SEQUENCE</scope>
    <source>
        <strain evidence="5">VKM B-1499</strain>
    </source>
</reference>
<evidence type="ECO:0000313" key="5">
    <source>
        <dbReference type="EMBL" id="GLK47236.1"/>
    </source>
</evidence>
<evidence type="ECO:0000256" key="3">
    <source>
        <dbReference type="ARBA" id="ARBA00023143"/>
    </source>
</evidence>
<keyword evidence="5" id="KW-0969">Cilium</keyword>
<gene>
    <name evidence="5" type="ORF">GCM10017620_02090</name>
</gene>
<protein>
    <submittedName>
        <fullName evidence="5">Flagellin</fullName>
    </submittedName>
</protein>
<dbReference type="InterPro" id="IPR046358">
    <property type="entry name" value="Flagellin_C"/>
</dbReference>